<reference evidence="4 5" key="2">
    <citation type="journal article" date="2011" name="ISME J.">
        <title>RNA-seq reveals cooperative metabolic interactions between two termite-gut spirochete species in co-culture.</title>
        <authorList>
            <person name="Rosenthal A.Z."/>
            <person name="Matson E.G."/>
            <person name="Eldar A."/>
            <person name="Leadbetter J.R."/>
        </authorList>
    </citation>
    <scope>NUCLEOTIDE SEQUENCE [LARGE SCALE GENOMIC DNA]</scope>
    <source>
        <strain evidence="5">ATCC BAA-887 / DSM 12427 / ZAS-2</strain>
    </source>
</reference>
<feature type="compositionally biased region" description="Basic residues" evidence="1">
    <location>
        <begin position="214"/>
        <end position="224"/>
    </location>
</feature>
<accession>F5YHT1</accession>
<name>F5YHT1_TREPZ</name>
<evidence type="ECO:0000256" key="2">
    <source>
        <dbReference type="SAM" id="Phobius"/>
    </source>
</evidence>
<feature type="region of interest" description="Disordered" evidence="1">
    <location>
        <begin position="199"/>
        <end position="224"/>
    </location>
</feature>
<evidence type="ECO:0000259" key="3">
    <source>
        <dbReference type="SMART" id="SM00421"/>
    </source>
</evidence>
<dbReference type="Gene3D" id="1.10.10.10">
    <property type="entry name" value="Winged helix-like DNA-binding domain superfamily/Winged helix DNA-binding domain"/>
    <property type="match status" value="1"/>
</dbReference>
<proteinExistence type="predicted"/>
<dbReference type="GO" id="GO:0003677">
    <property type="term" value="F:DNA binding"/>
    <property type="evidence" value="ECO:0007669"/>
    <property type="project" value="InterPro"/>
</dbReference>
<evidence type="ECO:0000313" key="4">
    <source>
        <dbReference type="EMBL" id="AEF85153.1"/>
    </source>
</evidence>
<protein>
    <recommendedName>
        <fullName evidence="3">HTH luxR-type domain-containing protein</fullName>
    </recommendedName>
</protein>
<dbReference type="SUPFAM" id="SSF46894">
    <property type="entry name" value="C-terminal effector domain of the bipartite response regulators"/>
    <property type="match status" value="1"/>
</dbReference>
<dbReference type="eggNOG" id="ENOG5030V3E">
    <property type="taxonomic scope" value="Bacteria"/>
</dbReference>
<dbReference type="OrthoDB" id="359822at2"/>
<dbReference type="KEGG" id="tpi:TREPR_0991"/>
<reference evidence="5" key="1">
    <citation type="submission" date="2009-12" db="EMBL/GenBank/DDBJ databases">
        <title>Complete sequence of Treponema primitia strain ZAS-2.</title>
        <authorList>
            <person name="Tetu S.G."/>
            <person name="Matson E."/>
            <person name="Ren Q."/>
            <person name="Seshadri R."/>
            <person name="Elbourne L."/>
            <person name="Hassan K.A."/>
            <person name="Durkin A."/>
            <person name="Radune D."/>
            <person name="Mohamoud Y."/>
            <person name="Shay R."/>
            <person name="Jin S."/>
            <person name="Zhang X."/>
            <person name="Lucey K."/>
            <person name="Ballor N.R."/>
            <person name="Ottesen E."/>
            <person name="Rosenthal R."/>
            <person name="Allen A."/>
            <person name="Leadbetter J.R."/>
            <person name="Paulsen I.T."/>
        </authorList>
    </citation>
    <scope>NUCLEOTIDE SEQUENCE [LARGE SCALE GENOMIC DNA]</scope>
    <source>
        <strain evidence="5">ATCC BAA-887 / DSM 12427 / ZAS-2</strain>
    </source>
</reference>
<dbReference type="Proteomes" id="UP000009223">
    <property type="component" value="Chromosome"/>
</dbReference>
<dbReference type="SMART" id="SM00421">
    <property type="entry name" value="HTH_LUXR"/>
    <property type="match status" value="1"/>
</dbReference>
<dbReference type="InterPro" id="IPR000792">
    <property type="entry name" value="Tscrpt_reg_LuxR_C"/>
</dbReference>
<feature type="domain" description="HTH luxR-type" evidence="3">
    <location>
        <begin position="126"/>
        <end position="183"/>
    </location>
</feature>
<gene>
    <name evidence="4" type="ordered locus">TREPR_0991</name>
</gene>
<dbReference type="InterPro" id="IPR016032">
    <property type="entry name" value="Sig_transdc_resp-reg_C-effctor"/>
</dbReference>
<dbReference type="InterPro" id="IPR036388">
    <property type="entry name" value="WH-like_DNA-bd_sf"/>
</dbReference>
<dbReference type="HOGENOM" id="CLU_1234548_0_0_12"/>
<keyword evidence="2" id="KW-0472">Membrane</keyword>
<dbReference type="STRING" id="545694.TREPR_0991"/>
<feature type="transmembrane region" description="Helical" evidence="2">
    <location>
        <begin position="20"/>
        <end position="49"/>
    </location>
</feature>
<evidence type="ECO:0000256" key="1">
    <source>
        <dbReference type="SAM" id="MobiDB-lite"/>
    </source>
</evidence>
<evidence type="ECO:0000313" key="5">
    <source>
        <dbReference type="Proteomes" id="UP000009223"/>
    </source>
</evidence>
<dbReference type="EMBL" id="CP001843">
    <property type="protein sequence ID" value="AEF85153.1"/>
    <property type="molecule type" value="Genomic_DNA"/>
</dbReference>
<keyword evidence="5" id="KW-1185">Reference proteome</keyword>
<organism evidence="4 5">
    <name type="scientific">Treponema primitia (strain ATCC BAA-887 / DSM 12427 / ZAS-2)</name>
    <dbReference type="NCBI Taxonomy" id="545694"/>
    <lineage>
        <taxon>Bacteria</taxon>
        <taxon>Pseudomonadati</taxon>
        <taxon>Spirochaetota</taxon>
        <taxon>Spirochaetia</taxon>
        <taxon>Spirochaetales</taxon>
        <taxon>Treponemataceae</taxon>
        <taxon>Treponema</taxon>
    </lineage>
</organism>
<feature type="transmembrane region" description="Helical" evidence="2">
    <location>
        <begin position="88"/>
        <end position="106"/>
    </location>
</feature>
<dbReference type="AlphaFoldDB" id="F5YHT1"/>
<keyword evidence="2" id="KW-0812">Transmembrane</keyword>
<dbReference type="RefSeq" id="WP_015709069.1">
    <property type="nucleotide sequence ID" value="NC_015578.1"/>
</dbReference>
<feature type="transmembrane region" description="Helical" evidence="2">
    <location>
        <begin position="61"/>
        <end position="82"/>
    </location>
</feature>
<dbReference type="GO" id="GO:0006355">
    <property type="term" value="P:regulation of DNA-templated transcription"/>
    <property type="evidence" value="ECO:0007669"/>
    <property type="project" value="InterPro"/>
</dbReference>
<keyword evidence="2" id="KW-1133">Transmembrane helix</keyword>
<sequence>MIHSFLNILTRGYVRKSLAGLGLIFMLVDLFQGDSVTSFLILPLFIALAYKSGIFKPRGKLKGIALIILILVALGSQCRFGLGFLFKSLISIVKVSCISLLWYLFLLPELQGMIKSGEEELISLPGDQFTHRDVELLNRVLKGEKYESIATEFGIALSTLKNRLHLLFALIGVQDRTSFLSSYARHTLVLEGGAGCNKKNSTTKQVPQELAGHKEHKGKKGGSE</sequence>